<name>A0A7R9A4A4_9CRUS</name>
<evidence type="ECO:0000256" key="6">
    <source>
        <dbReference type="ARBA" id="ARBA00023187"/>
    </source>
</evidence>
<organism evidence="12">
    <name type="scientific">Darwinula stevensoni</name>
    <dbReference type="NCBI Taxonomy" id="69355"/>
    <lineage>
        <taxon>Eukaryota</taxon>
        <taxon>Metazoa</taxon>
        <taxon>Ecdysozoa</taxon>
        <taxon>Arthropoda</taxon>
        <taxon>Crustacea</taxon>
        <taxon>Oligostraca</taxon>
        <taxon>Ostracoda</taxon>
        <taxon>Podocopa</taxon>
        <taxon>Podocopida</taxon>
        <taxon>Darwinulocopina</taxon>
        <taxon>Darwinuloidea</taxon>
        <taxon>Darwinulidae</taxon>
        <taxon>Darwinula</taxon>
    </lineage>
</organism>
<evidence type="ECO:0000259" key="11">
    <source>
        <dbReference type="Pfam" id="PF11708"/>
    </source>
</evidence>
<dbReference type="GO" id="GO:0005681">
    <property type="term" value="C:spliceosomal complex"/>
    <property type="evidence" value="ECO:0007669"/>
    <property type="project" value="UniProtKB-UniRule"/>
</dbReference>
<feature type="compositionally biased region" description="Acidic residues" evidence="10">
    <location>
        <begin position="511"/>
        <end position="523"/>
    </location>
</feature>
<dbReference type="OrthoDB" id="249612at2759"/>
<evidence type="ECO:0000256" key="7">
    <source>
        <dbReference type="ARBA" id="ARBA00023242"/>
    </source>
</evidence>
<evidence type="ECO:0000256" key="8">
    <source>
        <dbReference type="RuleBase" id="RU367071"/>
    </source>
</evidence>
<evidence type="ECO:0000256" key="1">
    <source>
        <dbReference type="ARBA" id="ARBA00004123"/>
    </source>
</evidence>
<keyword evidence="13" id="KW-1185">Reference proteome</keyword>
<proteinExistence type="inferred from homology"/>
<dbReference type="AlphaFoldDB" id="A0A7R9A4A4"/>
<dbReference type="PANTHER" id="PTHR12942:SF2">
    <property type="entry name" value="PRE-MRNA-SPLICING FACTOR SLU7"/>
    <property type="match status" value="1"/>
</dbReference>
<dbReference type="InterPro" id="IPR039974">
    <property type="entry name" value="Splicing_factor_SLU7"/>
</dbReference>
<keyword evidence="4 8" id="KW-0507">mRNA processing</keyword>
<comment type="subunit">
    <text evidence="8">Associated with the spliceosome.</text>
</comment>
<dbReference type="Pfam" id="PF11708">
    <property type="entry name" value="Slu7"/>
    <property type="match status" value="1"/>
</dbReference>
<keyword evidence="5 8" id="KW-0747">Spliceosome</keyword>
<feature type="region of interest" description="Disordered" evidence="10">
    <location>
        <begin position="1"/>
        <end position="30"/>
    </location>
</feature>
<feature type="compositionally biased region" description="Low complexity" evidence="10">
    <location>
        <begin position="524"/>
        <end position="534"/>
    </location>
</feature>
<feature type="coiled-coil region" evidence="9">
    <location>
        <begin position="173"/>
        <end position="203"/>
    </location>
</feature>
<dbReference type="Proteomes" id="UP000677054">
    <property type="component" value="Unassembled WGS sequence"/>
</dbReference>
<feature type="compositionally biased region" description="Basic and acidic residues" evidence="10">
    <location>
        <begin position="10"/>
        <end position="30"/>
    </location>
</feature>
<gene>
    <name evidence="12" type="ORF">DSTB1V02_LOCUS2726</name>
</gene>
<comment type="similarity">
    <text evidence="2 8">Belongs to the SLU7 family.</text>
</comment>
<evidence type="ECO:0000256" key="9">
    <source>
        <dbReference type="SAM" id="Coils"/>
    </source>
</evidence>
<comment type="subcellular location">
    <subcellularLocation>
        <location evidence="1 8">Nucleus</location>
    </subcellularLocation>
</comment>
<keyword evidence="6 8" id="KW-0508">mRNA splicing</keyword>
<dbReference type="GO" id="GO:0000398">
    <property type="term" value="P:mRNA splicing, via spliceosome"/>
    <property type="evidence" value="ECO:0007669"/>
    <property type="project" value="UniProtKB-UniRule"/>
</dbReference>
<comment type="function">
    <text evidence="8">Involved in pre-mRNA splicing.</text>
</comment>
<dbReference type="PANTHER" id="PTHR12942">
    <property type="entry name" value="STEP II SPLICING FACTOR SLU7"/>
    <property type="match status" value="1"/>
</dbReference>
<keyword evidence="7 8" id="KW-0539">Nucleus</keyword>
<dbReference type="EMBL" id="CAJPEV010000316">
    <property type="protein sequence ID" value="CAG0883868.1"/>
    <property type="molecule type" value="Genomic_DNA"/>
</dbReference>
<accession>A0A7R9A4A4</accession>
<evidence type="ECO:0000313" key="13">
    <source>
        <dbReference type="Proteomes" id="UP000677054"/>
    </source>
</evidence>
<sequence>MAMQPVSTLLRERDVDGGGEPHAKTRDDWRKAKELEEARKAGTAPAAVDEEGKDINPHIPQYIASAPWYFGSRGPTLKHQRVQPETLPSYSGITEWYKRGVDVNKIATKYRKGACENCGALTHKRKDCLERPRKIGAKYSGAMIAPDEHVQPNLNLDFDGKRDRWNGYDPSEHHRVIEEYEKIEEAKRQLKGERLRKDMLEGKITKVCFPSCEILTLSSEGTIVFVFCTQDDIDEEEDEDKYVDDVDMPGTKVDSKQRITVRNLRIREDTAKYLRNLDPNSAYYDPKTRSMRDNPYVNTGKNAEEADYSGENFVRFTGDTQSHAKAQLFAWEASNRGVDVHVLAEPTKLELLKSEYEKKKDEFKTKVKQSILDQYGGEEHLDAPPKSLLLAQSEDYVEYSRHGKIVKGQEKEVIRSQYEEDVFINNHTTVWGSYWKDGQWGYKCCHSFVKNSYCTGSKGRALEGSSEVLALGSVASSTHGNTDPKKENTKGKEGKKQEQKKKKNRKKKDDQEDSNSDTSDSDTSDSSSSDSSSSDSEDEEAIKKKKLEQALIREEMMQAQADNLLSMEERKRPYNSMYEAKAPTEEELEAYFMKRKRAEDPMADFCK</sequence>
<feature type="domain" description="Pre-mRNA-splicing factor SLU7" evidence="11">
    <location>
        <begin position="156"/>
        <end position="433"/>
    </location>
</feature>
<evidence type="ECO:0000256" key="5">
    <source>
        <dbReference type="ARBA" id="ARBA00022728"/>
    </source>
</evidence>
<evidence type="ECO:0000256" key="10">
    <source>
        <dbReference type="SAM" id="MobiDB-lite"/>
    </source>
</evidence>
<dbReference type="InterPro" id="IPR021715">
    <property type="entry name" value="Slu7_dom"/>
</dbReference>
<reference evidence="12" key="1">
    <citation type="submission" date="2020-11" db="EMBL/GenBank/DDBJ databases">
        <authorList>
            <person name="Tran Van P."/>
        </authorList>
    </citation>
    <scope>NUCLEOTIDE SEQUENCE</scope>
</reference>
<evidence type="ECO:0000256" key="4">
    <source>
        <dbReference type="ARBA" id="ARBA00022664"/>
    </source>
</evidence>
<feature type="region of interest" description="Disordered" evidence="10">
    <location>
        <begin position="473"/>
        <end position="547"/>
    </location>
</feature>
<dbReference type="EMBL" id="LR899833">
    <property type="protein sequence ID" value="CAD7242778.1"/>
    <property type="molecule type" value="Genomic_DNA"/>
</dbReference>
<dbReference type="GO" id="GO:0030628">
    <property type="term" value="F:pre-mRNA 3'-splice site binding"/>
    <property type="evidence" value="ECO:0007669"/>
    <property type="project" value="UniProtKB-UniRule"/>
</dbReference>
<keyword evidence="9" id="KW-0175">Coiled coil</keyword>
<protein>
    <recommendedName>
        <fullName evidence="3 8">Pre-mRNA-splicing factor SLU7</fullName>
    </recommendedName>
</protein>
<evidence type="ECO:0000256" key="3">
    <source>
        <dbReference type="ARBA" id="ARBA00021377"/>
    </source>
</evidence>
<evidence type="ECO:0000256" key="2">
    <source>
        <dbReference type="ARBA" id="ARBA00007203"/>
    </source>
</evidence>
<feature type="compositionally biased region" description="Basic and acidic residues" evidence="10">
    <location>
        <begin position="482"/>
        <end position="497"/>
    </location>
</feature>
<evidence type="ECO:0000313" key="12">
    <source>
        <dbReference type="EMBL" id="CAD7242778.1"/>
    </source>
</evidence>